<dbReference type="Pfam" id="PF02645">
    <property type="entry name" value="DegV"/>
    <property type="match status" value="1"/>
</dbReference>
<dbReference type="SUPFAM" id="SSF82549">
    <property type="entry name" value="DAK1/DegV-like"/>
    <property type="match status" value="1"/>
</dbReference>
<accession>A0ABS2ZFJ3</accession>
<dbReference type="RefSeq" id="WP_188402918.1">
    <property type="nucleotide sequence ID" value="NZ_BMCE01000002.1"/>
</dbReference>
<dbReference type="PROSITE" id="PS51482">
    <property type="entry name" value="DEGV"/>
    <property type="match status" value="1"/>
</dbReference>
<comment type="caution">
    <text evidence="2">The sequence shown here is derived from an EMBL/GenBank/DDBJ whole genome shotgun (WGS) entry which is preliminary data.</text>
</comment>
<dbReference type="PANTHER" id="PTHR33434">
    <property type="entry name" value="DEGV DOMAIN-CONTAINING PROTEIN DR_1986-RELATED"/>
    <property type="match status" value="1"/>
</dbReference>
<dbReference type="InterPro" id="IPR043168">
    <property type="entry name" value="DegV_C"/>
</dbReference>
<proteinExistence type="predicted"/>
<dbReference type="NCBIfam" id="TIGR00762">
    <property type="entry name" value="DegV"/>
    <property type="match status" value="1"/>
</dbReference>
<dbReference type="InterPro" id="IPR003797">
    <property type="entry name" value="DegV"/>
</dbReference>
<gene>
    <name evidence="2" type="ORF">JYA64_12415</name>
</gene>
<dbReference type="Gene3D" id="3.40.50.10170">
    <property type="match status" value="1"/>
</dbReference>
<keyword evidence="3" id="KW-1185">Reference proteome</keyword>
<evidence type="ECO:0000313" key="3">
    <source>
        <dbReference type="Proteomes" id="UP001319060"/>
    </source>
</evidence>
<evidence type="ECO:0000256" key="1">
    <source>
        <dbReference type="ARBA" id="ARBA00023121"/>
    </source>
</evidence>
<dbReference type="EMBL" id="JAFHKS010000043">
    <property type="protein sequence ID" value="MBN3546103.1"/>
    <property type="molecule type" value="Genomic_DNA"/>
</dbReference>
<name>A0ABS2ZFJ3_9BACL</name>
<sequence length="284" mass="31688">MKLSFVVDSASDIKIDQEKLEAPLTVVPLNVQFGDDHYLDGVTITEDEFYNRMAREPELPKTSQPSPQSFFEAFQKEVEKGYHVIYIGISDNLSGTVQSATIGKGMLADEEQARVSIVNSGTASGGMQVLLHAAVEMANKGYTISEILERLEDMKKDVTAYVLLETIENVKKGGRISAVQSAIAGMLNIKPMLSIHDGIVETIGKFRGSKKGVLKVKEMIDDWRSENPDKTLYLLHSYPSVERVKQEFEELFSFSKFPEINFTRFGSTIGTYASENAIGFIYYK</sequence>
<reference evidence="2 3" key="1">
    <citation type="submission" date="2021-01" db="EMBL/GenBank/DDBJ databases">
        <title>Genome Sequencing of Type Strains.</title>
        <authorList>
            <person name="Lemaire J.F."/>
            <person name="Inderbitzin P."/>
            <person name="Collins S.B."/>
            <person name="Wespe N."/>
            <person name="Knight-Connoni V."/>
        </authorList>
    </citation>
    <scope>NUCLEOTIDE SEQUENCE [LARGE SCALE GENOMIC DNA]</scope>
    <source>
        <strain evidence="2 3">DSM 14730</strain>
    </source>
</reference>
<organism evidence="2 3">
    <name type="scientific">Fictibacillus barbaricus</name>
    <dbReference type="NCBI Taxonomy" id="182136"/>
    <lineage>
        <taxon>Bacteria</taxon>
        <taxon>Bacillati</taxon>
        <taxon>Bacillota</taxon>
        <taxon>Bacilli</taxon>
        <taxon>Bacillales</taxon>
        <taxon>Fictibacillaceae</taxon>
        <taxon>Fictibacillus</taxon>
    </lineage>
</organism>
<dbReference type="PANTHER" id="PTHR33434:SF2">
    <property type="entry name" value="FATTY ACID-BINDING PROTEIN TM_1468"/>
    <property type="match status" value="1"/>
</dbReference>
<keyword evidence="1" id="KW-0446">Lipid-binding</keyword>
<protein>
    <submittedName>
        <fullName evidence="2">DegV family protein</fullName>
    </submittedName>
</protein>
<evidence type="ECO:0000313" key="2">
    <source>
        <dbReference type="EMBL" id="MBN3546103.1"/>
    </source>
</evidence>
<dbReference type="Gene3D" id="3.30.1180.10">
    <property type="match status" value="1"/>
</dbReference>
<dbReference type="InterPro" id="IPR050270">
    <property type="entry name" value="DegV_domain_contain"/>
</dbReference>
<dbReference type="Proteomes" id="UP001319060">
    <property type="component" value="Unassembled WGS sequence"/>
</dbReference>